<name>A0A1G4I0L9_TRYEQ</name>
<comment type="similarity">
    <text evidence="2 6">Belongs to the clathrin light chain family.</text>
</comment>
<proteinExistence type="inferred from homology"/>
<sequence length="189" mass="20510">MDFLNESQTGQDINQNSFNGNAGPALPNSEEGDNTISSEAPSGVPAMPQASEAAVIPQTPQTPQIPPQTAAPVQQSSATIAVCQAAKKGIDARTAEIDAKSREKERQLTEAAQAYLKEQNKMREEKIKEVKAKHVKEQEVQEKQKPCSDENAVWVNVGKMVAFNKVNKYSKNTERMRSILGKLSQSGSG</sequence>
<dbReference type="InterPro" id="IPR000996">
    <property type="entry name" value="Clathrin_L-chain"/>
</dbReference>
<evidence type="ECO:0000256" key="1">
    <source>
        <dbReference type="ARBA" id="ARBA00004180"/>
    </source>
</evidence>
<evidence type="ECO:0000313" key="9">
    <source>
        <dbReference type="Proteomes" id="UP000195570"/>
    </source>
</evidence>
<dbReference type="AlphaFoldDB" id="A0A1G4I0L9"/>
<gene>
    <name evidence="8" type="ORF">TEOVI_000710800</name>
</gene>
<reference evidence="8" key="1">
    <citation type="submission" date="2016-09" db="EMBL/GenBank/DDBJ databases">
        <authorList>
            <person name="Hebert L."/>
            <person name="Moumen B."/>
        </authorList>
    </citation>
    <scope>NUCLEOTIDE SEQUENCE [LARGE SCALE GENOMIC DNA]</scope>
    <source>
        <strain evidence="8">OVI</strain>
    </source>
</reference>
<comment type="function">
    <text evidence="6">Clathrin is the major protein of the polyhedral coat of coated pits and vesicles.</text>
</comment>
<dbReference type="Pfam" id="PF01086">
    <property type="entry name" value="Clathrin_lg_ch"/>
    <property type="match status" value="1"/>
</dbReference>
<keyword evidence="4 6" id="KW-0168">Coated pit</keyword>
<keyword evidence="5 6" id="KW-0968">Cytoplasmic vesicle</keyword>
<dbReference type="GeneID" id="92381042"/>
<dbReference type="EMBL" id="CZPT02000232">
    <property type="protein sequence ID" value="SCU65182.1"/>
    <property type="molecule type" value="Genomic_DNA"/>
</dbReference>
<dbReference type="RefSeq" id="XP_067076825.1">
    <property type="nucleotide sequence ID" value="XM_067220724.1"/>
</dbReference>
<feature type="region of interest" description="Disordered" evidence="7">
    <location>
        <begin position="1"/>
        <end position="78"/>
    </location>
</feature>
<evidence type="ECO:0000256" key="4">
    <source>
        <dbReference type="ARBA" id="ARBA00023176"/>
    </source>
</evidence>
<evidence type="ECO:0000256" key="7">
    <source>
        <dbReference type="SAM" id="MobiDB-lite"/>
    </source>
</evidence>
<keyword evidence="3 6" id="KW-0472">Membrane</keyword>
<organism evidence="8 9">
    <name type="scientific">Trypanosoma equiperdum</name>
    <dbReference type="NCBI Taxonomy" id="5694"/>
    <lineage>
        <taxon>Eukaryota</taxon>
        <taxon>Discoba</taxon>
        <taxon>Euglenozoa</taxon>
        <taxon>Kinetoplastea</taxon>
        <taxon>Metakinetoplastina</taxon>
        <taxon>Trypanosomatida</taxon>
        <taxon>Trypanosomatidae</taxon>
        <taxon>Trypanosoma</taxon>
    </lineage>
</organism>
<evidence type="ECO:0000256" key="6">
    <source>
        <dbReference type="RuleBase" id="RU363137"/>
    </source>
</evidence>
<evidence type="ECO:0000256" key="5">
    <source>
        <dbReference type="ARBA" id="ARBA00023329"/>
    </source>
</evidence>
<accession>A0A1G4I0L9</accession>
<comment type="caution">
    <text evidence="8">The sequence shown here is derived from an EMBL/GenBank/DDBJ whole genome shotgun (WGS) entry which is preliminary data.</text>
</comment>
<dbReference type="Proteomes" id="UP000195570">
    <property type="component" value="Unassembled WGS sequence"/>
</dbReference>
<evidence type="ECO:0000313" key="8">
    <source>
        <dbReference type="EMBL" id="SCU65182.1"/>
    </source>
</evidence>
<evidence type="ECO:0000256" key="3">
    <source>
        <dbReference type="ARBA" id="ARBA00023136"/>
    </source>
</evidence>
<feature type="compositionally biased region" description="Polar residues" evidence="7">
    <location>
        <begin position="1"/>
        <end position="20"/>
    </location>
</feature>
<dbReference type="VEuPathDB" id="TriTrypDB:TEOVI_000710800"/>
<dbReference type="GO" id="GO:0016192">
    <property type="term" value="P:vesicle-mediated transport"/>
    <property type="evidence" value="ECO:0007669"/>
    <property type="project" value="InterPro"/>
</dbReference>
<evidence type="ECO:0000256" key="2">
    <source>
        <dbReference type="ARBA" id="ARBA00005263"/>
    </source>
</evidence>
<feature type="compositionally biased region" description="Low complexity" evidence="7">
    <location>
        <begin position="53"/>
        <end position="75"/>
    </location>
</feature>
<comment type="subcellular location">
    <subcellularLocation>
        <location evidence="1 6">Cytoplasmic vesicle membrane</location>
        <topology evidence="1 6">Peripheral membrane protein</topology>
        <orientation evidence="1 6">Cytoplasmic side</orientation>
    </subcellularLocation>
    <subcellularLocation>
        <location evidence="6">Membrane</location>
        <location evidence="6">Coated pit</location>
        <topology evidence="6">Peripheral membrane protein</topology>
        <orientation evidence="6">Cytoplasmic side</orientation>
    </subcellularLocation>
    <text evidence="6">Cytoplasmic face of coated pits and vesicles.</text>
</comment>
<dbReference type="GO" id="GO:0006886">
    <property type="term" value="P:intracellular protein transport"/>
    <property type="evidence" value="ECO:0007669"/>
    <property type="project" value="InterPro"/>
</dbReference>
<dbReference type="GO" id="GO:0005198">
    <property type="term" value="F:structural molecule activity"/>
    <property type="evidence" value="ECO:0007669"/>
    <property type="project" value="InterPro"/>
</dbReference>
<protein>
    <recommendedName>
        <fullName evidence="6">Clathrin light chain</fullName>
    </recommendedName>
</protein>
<keyword evidence="9" id="KW-1185">Reference proteome</keyword>
<dbReference type="GO" id="GO:0030130">
    <property type="term" value="C:clathrin coat of trans-Golgi network vesicle"/>
    <property type="evidence" value="ECO:0007669"/>
    <property type="project" value="InterPro"/>
</dbReference>
<dbReference type="GO" id="GO:0030132">
    <property type="term" value="C:clathrin coat of coated pit"/>
    <property type="evidence" value="ECO:0007669"/>
    <property type="project" value="InterPro"/>
</dbReference>